<accession>A0ABT3KJH6</accession>
<gene>
    <name evidence="9" type="ORF">ONZ52_17800</name>
</gene>
<dbReference type="Proteomes" id="UP001431181">
    <property type="component" value="Unassembled WGS sequence"/>
</dbReference>
<dbReference type="Pfam" id="PF00266">
    <property type="entry name" value="Aminotran_5"/>
    <property type="match status" value="1"/>
</dbReference>
<comment type="similarity">
    <text evidence="2">Belongs to the peptidase M20 family.</text>
</comment>
<keyword evidence="6" id="KW-0663">Pyridoxal phosphate</keyword>
<comment type="subunit">
    <text evidence="3">Homodimer.</text>
</comment>
<evidence type="ECO:0000256" key="1">
    <source>
        <dbReference type="ARBA" id="ARBA00001936"/>
    </source>
</evidence>
<keyword evidence="5" id="KW-0378">Hydrolase</keyword>
<dbReference type="SUPFAM" id="SSF55031">
    <property type="entry name" value="Bacterial exopeptidase dimerisation domain"/>
    <property type="match status" value="1"/>
</dbReference>
<dbReference type="Gene3D" id="3.40.630.10">
    <property type="entry name" value="Zn peptidases"/>
    <property type="match status" value="1"/>
</dbReference>
<dbReference type="Gene3D" id="3.90.1150.10">
    <property type="entry name" value="Aspartate Aminotransferase, domain 1"/>
    <property type="match status" value="1"/>
</dbReference>
<dbReference type="InterPro" id="IPR002933">
    <property type="entry name" value="Peptidase_M20"/>
</dbReference>
<dbReference type="InterPro" id="IPR010158">
    <property type="entry name" value="Amidase_Cbmase"/>
</dbReference>
<keyword evidence="7" id="KW-0464">Manganese</keyword>
<evidence type="ECO:0000256" key="7">
    <source>
        <dbReference type="ARBA" id="ARBA00023211"/>
    </source>
</evidence>
<dbReference type="EMBL" id="JAPEUL010000009">
    <property type="protein sequence ID" value="MCW4630686.1"/>
    <property type="molecule type" value="Genomic_DNA"/>
</dbReference>
<evidence type="ECO:0000256" key="5">
    <source>
        <dbReference type="ARBA" id="ARBA00022801"/>
    </source>
</evidence>
<dbReference type="InterPro" id="IPR015421">
    <property type="entry name" value="PyrdxlP-dep_Trfase_major"/>
</dbReference>
<comment type="cofactor">
    <cofactor evidence="1">
        <name>Mn(2+)</name>
        <dbReference type="ChEBI" id="CHEBI:29035"/>
    </cofactor>
</comment>
<dbReference type="Gene3D" id="3.40.640.10">
    <property type="entry name" value="Type I PLP-dependent aspartate aminotransferase-like (Major domain)"/>
    <property type="match status" value="1"/>
</dbReference>
<evidence type="ECO:0000256" key="3">
    <source>
        <dbReference type="ARBA" id="ARBA00011738"/>
    </source>
</evidence>
<feature type="domain" description="Aminotransferase class V" evidence="8">
    <location>
        <begin position="12"/>
        <end position="176"/>
    </location>
</feature>
<dbReference type="PANTHER" id="PTHR32494">
    <property type="entry name" value="ALLANTOATE DEIMINASE-RELATED"/>
    <property type="match status" value="1"/>
</dbReference>
<dbReference type="InterPro" id="IPR000192">
    <property type="entry name" value="Aminotrans_V_dom"/>
</dbReference>
<sequence>MSTQLVGQYDPTMTSYMNEVMELYRRVFNTKNQQTFLIDGTSRAGIEAALVSCLEPGDKVLIPIFGRFGHLLAEIAERADAEVHTIEVPWGEVFDPQQIEDAIKKVRPKLLAIVQGDTSTTMFQPLEELGDICRAHDVLFYTDATASIGGNPLEVDAWKIDAVTVGLQKCLGGPSGSAPITLSDRFVSCVRKRAHVEAGIRDAHHQGSSGMRIRSNYFDLPMIMDYWGEERLNHHTEAATMLFGSRECAIQLLSEGQDAVIQRHRLAGEAMLKGVQAMGLQPFGNLKHKMSNVVGIHIPANVDGEKIRHDLLTIFNIEIGTSFGPLKGKVWRIGTMGYNARQDAVLHTLQSLETVLRRAGFALPAGAAVDAAMAVYSGEKVMNGGLGIDSLKIDYNNLAQLVMDRCDELGKISQSDDCLDRRYLTKEHKQANGLVGGWMQDAGMQTWQDEAGNLWGRWQAANLDAPRFIMGSHLDTVPNGGQYDGMLGVITPVTLIAAMNQAGIRLPFHLDVVGFGDEEGTRFSSTLLGSRALTGQWPSSWADLKDSDGISLAQALKDFGSDFASIPNAAISTDNLLGYLELHIEQGPVLEDLDLPVGVVSAIAGAKRFEFNITGMAGHAGTVPMNLRQDALCASSEMILAVERVAQNHGIVATVGRIQNRPNGVNVISGNTGFSLDIRSEFDDKRDVALDEILLELDAIAARRNVRIERKATHAANAVHCDAKLQSVLRNAIETQNIPVHTLFSGAGHDAMAMADICPVAMLFMRCDKGISHHPAEAIDTPDVAVTLAVLSRTLQNLT</sequence>
<evidence type="ECO:0000259" key="8">
    <source>
        <dbReference type="Pfam" id="PF00266"/>
    </source>
</evidence>
<evidence type="ECO:0000256" key="6">
    <source>
        <dbReference type="ARBA" id="ARBA00022898"/>
    </source>
</evidence>
<dbReference type="NCBIfam" id="TIGR01879">
    <property type="entry name" value="hydantase"/>
    <property type="match status" value="1"/>
</dbReference>
<name>A0ABT3KJH6_9GAMM</name>
<dbReference type="InterPro" id="IPR036264">
    <property type="entry name" value="Bact_exopeptidase_dim_dom"/>
</dbReference>
<dbReference type="PANTHER" id="PTHR32494:SF19">
    <property type="entry name" value="ALLANTOATE DEIMINASE-RELATED"/>
    <property type="match status" value="1"/>
</dbReference>
<keyword evidence="4" id="KW-0479">Metal-binding</keyword>
<dbReference type="SUPFAM" id="SSF53187">
    <property type="entry name" value="Zn-dependent exopeptidases"/>
    <property type="match status" value="1"/>
</dbReference>
<dbReference type="NCBIfam" id="NF006775">
    <property type="entry name" value="PRK09290.2-5"/>
    <property type="match status" value="1"/>
</dbReference>
<organism evidence="9 10">
    <name type="scientific">Marinomonas rhodophyticola</name>
    <dbReference type="NCBI Taxonomy" id="2992803"/>
    <lineage>
        <taxon>Bacteria</taxon>
        <taxon>Pseudomonadati</taxon>
        <taxon>Pseudomonadota</taxon>
        <taxon>Gammaproteobacteria</taxon>
        <taxon>Oceanospirillales</taxon>
        <taxon>Oceanospirillaceae</taxon>
        <taxon>Marinomonas</taxon>
    </lineage>
</organism>
<evidence type="ECO:0000256" key="4">
    <source>
        <dbReference type="ARBA" id="ARBA00022723"/>
    </source>
</evidence>
<evidence type="ECO:0000313" key="9">
    <source>
        <dbReference type="EMBL" id="MCW4630686.1"/>
    </source>
</evidence>
<reference evidence="9" key="1">
    <citation type="submission" date="2022-11" db="EMBL/GenBank/DDBJ databases">
        <title>Marinomonas sp. nov., isolated from marine algae.</title>
        <authorList>
            <person name="Choi D.G."/>
            <person name="Kim J.M."/>
            <person name="Lee J.K."/>
            <person name="Baek J.H."/>
            <person name="Jeon C.O."/>
        </authorList>
    </citation>
    <scope>NUCLEOTIDE SEQUENCE</scope>
    <source>
        <strain evidence="9">KJ51-3</strain>
    </source>
</reference>
<dbReference type="RefSeq" id="WP_265220026.1">
    <property type="nucleotide sequence ID" value="NZ_JAPEUL010000009.1"/>
</dbReference>
<keyword evidence="10" id="KW-1185">Reference proteome</keyword>
<comment type="caution">
    <text evidence="9">The sequence shown here is derived from an EMBL/GenBank/DDBJ whole genome shotgun (WGS) entry which is preliminary data.</text>
</comment>
<dbReference type="InterPro" id="IPR015422">
    <property type="entry name" value="PyrdxlP-dep_Trfase_small"/>
</dbReference>
<dbReference type="Gene3D" id="3.30.70.360">
    <property type="match status" value="1"/>
</dbReference>
<evidence type="ECO:0000256" key="2">
    <source>
        <dbReference type="ARBA" id="ARBA00006153"/>
    </source>
</evidence>
<protein>
    <submittedName>
        <fullName evidence="9">Allantoate amidohydrolase</fullName>
    </submittedName>
</protein>
<dbReference type="InterPro" id="IPR015424">
    <property type="entry name" value="PyrdxlP-dep_Trfase"/>
</dbReference>
<evidence type="ECO:0000313" key="10">
    <source>
        <dbReference type="Proteomes" id="UP001431181"/>
    </source>
</evidence>
<dbReference type="SUPFAM" id="SSF53383">
    <property type="entry name" value="PLP-dependent transferases"/>
    <property type="match status" value="1"/>
</dbReference>
<proteinExistence type="inferred from homology"/>
<dbReference type="CDD" id="cd03884">
    <property type="entry name" value="M20_bAS"/>
    <property type="match status" value="1"/>
</dbReference>
<dbReference type="Pfam" id="PF01546">
    <property type="entry name" value="Peptidase_M20"/>
    <property type="match status" value="1"/>
</dbReference>